<sequence>MGSRNKKYKAERPPTTADIGELLSRPQSTGRPEMAPTSDGLSSGDEISADGDDYDTRVPTRPVPPISAPAAKPPVTEDTLQSLLDKLRLNIAVPGRN</sequence>
<gene>
    <name evidence="2" type="ORF">PECUL_23A026791</name>
</gene>
<keyword evidence="3" id="KW-1185">Reference proteome</keyword>
<dbReference type="AlphaFoldDB" id="A0AAD1RRT9"/>
<dbReference type="Proteomes" id="UP001295444">
    <property type="component" value="Chromosome 03"/>
</dbReference>
<evidence type="ECO:0000313" key="3">
    <source>
        <dbReference type="Proteomes" id="UP001295444"/>
    </source>
</evidence>
<evidence type="ECO:0000313" key="2">
    <source>
        <dbReference type="EMBL" id="CAH2277360.1"/>
    </source>
</evidence>
<feature type="region of interest" description="Disordered" evidence="1">
    <location>
        <begin position="1"/>
        <end position="76"/>
    </location>
</feature>
<accession>A0AAD1RRT9</accession>
<name>A0AAD1RRT9_PELCU</name>
<evidence type="ECO:0000256" key="1">
    <source>
        <dbReference type="SAM" id="MobiDB-lite"/>
    </source>
</evidence>
<protein>
    <submittedName>
        <fullName evidence="2">Uncharacterized protein</fullName>
    </submittedName>
</protein>
<dbReference type="EMBL" id="OW240914">
    <property type="protein sequence ID" value="CAH2277360.1"/>
    <property type="molecule type" value="Genomic_DNA"/>
</dbReference>
<organism evidence="2 3">
    <name type="scientific">Pelobates cultripes</name>
    <name type="common">Western spadefoot toad</name>
    <dbReference type="NCBI Taxonomy" id="61616"/>
    <lineage>
        <taxon>Eukaryota</taxon>
        <taxon>Metazoa</taxon>
        <taxon>Chordata</taxon>
        <taxon>Craniata</taxon>
        <taxon>Vertebrata</taxon>
        <taxon>Euteleostomi</taxon>
        <taxon>Amphibia</taxon>
        <taxon>Batrachia</taxon>
        <taxon>Anura</taxon>
        <taxon>Pelobatoidea</taxon>
        <taxon>Pelobatidae</taxon>
        <taxon>Pelobates</taxon>
    </lineage>
</organism>
<proteinExistence type="predicted"/>
<reference evidence="2" key="1">
    <citation type="submission" date="2022-03" db="EMBL/GenBank/DDBJ databases">
        <authorList>
            <person name="Alioto T."/>
            <person name="Alioto T."/>
            <person name="Gomez Garrido J."/>
        </authorList>
    </citation>
    <scope>NUCLEOTIDE SEQUENCE</scope>
</reference>